<evidence type="ECO:0000313" key="2">
    <source>
        <dbReference type="EMBL" id="QBZ55986.1"/>
    </source>
</evidence>
<organism evidence="2 3">
    <name type="scientific">Pyricularia oryzae</name>
    <name type="common">Rice blast fungus</name>
    <name type="synonym">Magnaporthe oryzae</name>
    <dbReference type="NCBI Taxonomy" id="318829"/>
    <lineage>
        <taxon>Eukaryota</taxon>
        <taxon>Fungi</taxon>
        <taxon>Dikarya</taxon>
        <taxon>Ascomycota</taxon>
        <taxon>Pezizomycotina</taxon>
        <taxon>Sordariomycetes</taxon>
        <taxon>Sordariomycetidae</taxon>
        <taxon>Magnaporthales</taxon>
        <taxon>Pyriculariaceae</taxon>
        <taxon>Pyricularia</taxon>
    </lineage>
</organism>
<gene>
    <name evidence="2" type="ORF">PoMZ_00892</name>
</gene>
<evidence type="ECO:0000256" key="1">
    <source>
        <dbReference type="SAM" id="MobiDB-lite"/>
    </source>
</evidence>
<dbReference type="Proteomes" id="UP000294847">
    <property type="component" value="Chromosome 2"/>
</dbReference>
<feature type="region of interest" description="Disordered" evidence="1">
    <location>
        <begin position="19"/>
        <end position="46"/>
    </location>
</feature>
<dbReference type="AlphaFoldDB" id="A0A4P7N5D1"/>
<protein>
    <submittedName>
        <fullName evidence="2">Uncharacterized protein</fullName>
    </submittedName>
</protein>
<dbReference type="EMBL" id="CP034205">
    <property type="protein sequence ID" value="QBZ55986.1"/>
    <property type="molecule type" value="Genomic_DNA"/>
</dbReference>
<sequence length="101" mass="11124">MWDVQTGRKGSFALPRIICGEDHAGGTPSEHHSSNSTRMNELSDEGGGQTTYYVLRRKQLGAFLTHPRKHKIEARLLLQSHENSTVQTALLVQLSLGRGGV</sequence>
<reference evidence="2 3" key="1">
    <citation type="journal article" date="2019" name="Mol. Biol. Evol.">
        <title>Blast fungal genomes show frequent chromosomal changes, gene gains and losses, and effector gene turnover.</title>
        <authorList>
            <person name="Gomez Luciano L.B."/>
            <person name="Jason Tsai I."/>
            <person name="Chuma I."/>
            <person name="Tosa Y."/>
            <person name="Chen Y.H."/>
            <person name="Li J.Y."/>
            <person name="Li M.Y."/>
            <person name="Jade Lu M.Y."/>
            <person name="Nakayashiki H."/>
            <person name="Li W.H."/>
        </authorList>
    </citation>
    <scope>NUCLEOTIDE SEQUENCE [LARGE SCALE GENOMIC DNA]</scope>
    <source>
        <strain evidence="2">MZ5-1-6</strain>
    </source>
</reference>
<proteinExistence type="predicted"/>
<feature type="compositionally biased region" description="Basic and acidic residues" evidence="1">
    <location>
        <begin position="19"/>
        <end position="33"/>
    </location>
</feature>
<name>A0A4P7N5D1_PYROR</name>
<evidence type="ECO:0000313" key="3">
    <source>
        <dbReference type="Proteomes" id="UP000294847"/>
    </source>
</evidence>
<accession>A0A4P7N5D1</accession>